<dbReference type="EnsemblPlants" id="evm.model.04.165">
    <property type="protein sequence ID" value="cds.evm.model.04.165"/>
    <property type="gene ID" value="evm.TU.04.165"/>
</dbReference>
<evidence type="ECO:0000313" key="1">
    <source>
        <dbReference type="EnsemblPlants" id="cds.evm.model.04.165"/>
    </source>
</evidence>
<dbReference type="PANTHER" id="PTHR33116">
    <property type="entry name" value="REVERSE TRANSCRIPTASE ZINC-BINDING DOMAIN-CONTAINING PROTEIN-RELATED-RELATED"/>
    <property type="match status" value="1"/>
</dbReference>
<dbReference type="AlphaFoldDB" id="A0A803PDZ2"/>
<reference evidence="1" key="1">
    <citation type="submission" date="2018-11" db="EMBL/GenBank/DDBJ databases">
        <authorList>
            <person name="Grassa J C."/>
        </authorList>
    </citation>
    <scope>NUCLEOTIDE SEQUENCE [LARGE SCALE GENOMIC DNA]</scope>
</reference>
<organism evidence="1 2">
    <name type="scientific">Cannabis sativa</name>
    <name type="common">Hemp</name>
    <name type="synonym">Marijuana</name>
    <dbReference type="NCBI Taxonomy" id="3483"/>
    <lineage>
        <taxon>Eukaryota</taxon>
        <taxon>Viridiplantae</taxon>
        <taxon>Streptophyta</taxon>
        <taxon>Embryophyta</taxon>
        <taxon>Tracheophyta</taxon>
        <taxon>Spermatophyta</taxon>
        <taxon>Magnoliopsida</taxon>
        <taxon>eudicotyledons</taxon>
        <taxon>Gunneridae</taxon>
        <taxon>Pentapetalae</taxon>
        <taxon>rosids</taxon>
        <taxon>fabids</taxon>
        <taxon>Rosales</taxon>
        <taxon>Cannabaceae</taxon>
        <taxon>Cannabis</taxon>
    </lineage>
</organism>
<dbReference type="Proteomes" id="UP000596661">
    <property type="component" value="Chromosome 4"/>
</dbReference>
<protein>
    <recommendedName>
        <fullName evidence="3">Reverse transcriptase domain-containing protein</fullName>
    </recommendedName>
</protein>
<dbReference type="OMA" id="MFANDIM"/>
<sequence>MGKDKARSPEVQEIKVLLNGSIVGKVKPERGLRQGDPISPSLFILAVETLSRLLIDKERKGLIKGFKIGRHGPVVHHLMFANDIMLFGQASLKEAKAFQDCIATYCECSGWKAKLLSSVGRACLIKSVGSTLSNYIASFDVIPTSTTNKIDKAFGVIWWGDTEEKRVLHCVAWEKFCKPKTHGGLGFRTTEATNQAFLMKWAWKFMTGEASLWKHVMEAKYLKNHNFLDLESQKIGLHTLEGDS</sequence>
<evidence type="ECO:0008006" key="3">
    <source>
        <dbReference type="Google" id="ProtNLM"/>
    </source>
</evidence>
<name>A0A803PDZ2_CANSA</name>
<keyword evidence="2" id="KW-1185">Reference proteome</keyword>
<reference evidence="1" key="2">
    <citation type="submission" date="2021-03" db="UniProtKB">
        <authorList>
            <consortium name="EnsemblPlants"/>
        </authorList>
    </citation>
    <scope>IDENTIFICATION</scope>
</reference>
<proteinExistence type="predicted"/>
<accession>A0A803PDZ2</accession>
<dbReference type="PANTHER" id="PTHR33116:SF78">
    <property type="entry name" value="OS12G0587133 PROTEIN"/>
    <property type="match status" value="1"/>
</dbReference>
<dbReference type="EMBL" id="UZAU01000358">
    <property type="status" value="NOT_ANNOTATED_CDS"/>
    <property type="molecule type" value="Genomic_DNA"/>
</dbReference>
<evidence type="ECO:0000313" key="2">
    <source>
        <dbReference type="Proteomes" id="UP000596661"/>
    </source>
</evidence>
<dbReference type="Gramene" id="evm.model.04.165">
    <property type="protein sequence ID" value="cds.evm.model.04.165"/>
    <property type="gene ID" value="evm.TU.04.165"/>
</dbReference>